<feature type="transmembrane region" description="Helical" evidence="2">
    <location>
        <begin position="195"/>
        <end position="221"/>
    </location>
</feature>
<dbReference type="Proteomes" id="UP000235347">
    <property type="component" value="Unassembled WGS sequence"/>
</dbReference>
<evidence type="ECO:0000256" key="1">
    <source>
        <dbReference type="SAM" id="MobiDB-lite"/>
    </source>
</evidence>
<feature type="transmembrane region" description="Helical" evidence="2">
    <location>
        <begin position="620"/>
        <end position="642"/>
    </location>
</feature>
<feature type="transmembrane region" description="Helical" evidence="2">
    <location>
        <begin position="458"/>
        <end position="477"/>
    </location>
</feature>
<evidence type="ECO:0000313" key="3">
    <source>
        <dbReference type="EMBL" id="PMS27154.1"/>
    </source>
</evidence>
<feature type="transmembrane region" description="Helical" evidence="2">
    <location>
        <begin position="417"/>
        <end position="438"/>
    </location>
</feature>
<keyword evidence="2" id="KW-1133">Transmembrane helix</keyword>
<feature type="transmembrane region" description="Helical" evidence="2">
    <location>
        <begin position="138"/>
        <end position="156"/>
    </location>
</feature>
<keyword evidence="4" id="KW-1185">Reference proteome</keyword>
<feature type="region of interest" description="Disordered" evidence="1">
    <location>
        <begin position="320"/>
        <end position="346"/>
    </location>
</feature>
<sequence length="664" mass="69461">MSLTTIKTAGGRIGFSAASGVIGTLVVGIYLAVFQSGLSSYIGADLQGAKWLAPIVLAVYGGGILAAIAGICLGRIPPKVAVYVGFFLVLGLLPITFTQGAIGPVAKSYVVGMFSLSFLSIAAGCGDARRLAQFSASVTCVASIACLLDLCFFDGFSNTAGRAAALYINPNVAALALLLGAVGSTWAVSYRWRPAYLVLVAGAVVATLSRSAILLGVLVLISCVPAFKADWQAKTRQMRTGAKHVAWILALVIALFVTAAFNNKGFLVAARGGAVGAETALRWFEAATSLHRATHQSDVTSAALQPPAAPTPVAQTKALDIKQPVSGTKANTRREPPRKQKPALARTPVVAAPSVPPVKVAARVIAETEEMNSAAARGLLAERAWIQFKSGPATGIGLERAFSLVPHNSFLLLADAFGYYGWIIVPALVAMMLVIGGWRRALPAATLVIGASLVSHDLLLAMPLVAGLVCIIASLAAATHSPQRVANAVVPYVTFASVTSVIAIVCAVACISQMHRPKSYEGDLSAIKISAYGGDAYYVVLPPALPPGLVRYSAEGTAGLTGTVFTEAGHTLSPTRRSIDDVGSGVRGRYGFENGWLYFSSSDGSQPRANGRQYHVMAPIVIHPLFVLYTLLMFIWAGCWLVPARVRLLRAPGFAGLPFEFSGQ</sequence>
<keyword evidence="2" id="KW-0472">Membrane</keyword>
<comment type="caution">
    <text evidence="3">The sequence shown here is derived from an EMBL/GenBank/DDBJ whole genome shotgun (WGS) entry which is preliminary data.</text>
</comment>
<keyword evidence="2" id="KW-0812">Transmembrane</keyword>
<gene>
    <name evidence="3" type="ORF">C0Z19_05225</name>
</gene>
<feature type="transmembrane region" description="Helical" evidence="2">
    <location>
        <begin position="51"/>
        <end position="73"/>
    </location>
</feature>
<feature type="transmembrane region" description="Helical" evidence="2">
    <location>
        <begin position="80"/>
        <end position="102"/>
    </location>
</feature>
<evidence type="ECO:0000313" key="4">
    <source>
        <dbReference type="Proteomes" id="UP000235347"/>
    </source>
</evidence>
<protein>
    <submittedName>
        <fullName evidence="3">Uncharacterized protein</fullName>
    </submittedName>
</protein>
<feature type="transmembrane region" description="Helical" evidence="2">
    <location>
        <begin position="12"/>
        <end position="31"/>
    </location>
</feature>
<feature type="transmembrane region" description="Helical" evidence="2">
    <location>
        <begin position="168"/>
        <end position="188"/>
    </location>
</feature>
<dbReference type="EMBL" id="PNYB01000003">
    <property type="protein sequence ID" value="PMS27154.1"/>
    <property type="molecule type" value="Genomic_DNA"/>
</dbReference>
<dbReference type="AlphaFoldDB" id="A0A2N7WCQ0"/>
<feature type="transmembrane region" description="Helical" evidence="2">
    <location>
        <begin position="489"/>
        <end position="514"/>
    </location>
</feature>
<accession>A0A2N7WCQ0</accession>
<evidence type="ECO:0000256" key="2">
    <source>
        <dbReference type="SAM" id="Phobius"/>
    </source>
</evidence>
<reference evidence="3 4" key="1">
    <citation type="submission" date="2018-01" db="EMBL/GenBank/DDBJ databases">
        <title>Whole genome analyses suggest that Burkholderia sensu lato contains two further novel genera in the rhizoxinica-symbiotica group Mycetohabitans gen. nov., and Trinickia gen. nov.: implications for the evolution of diazotrophy and nodulation in the Burkholderiaceae.</title>
        <authorList>
            <person name="Estrada-de los Santos P."/>
            <person name="Palmer M."/>
            <person name="Chavez-Ramirez B."/>
            <person name="Beukes C."/>
            <person name="Steenkamp E.T."/>
            <person name="Hirsch A.M."/>
            <person name="Manyaka P."/>
            <person name="Maluk M."/>
            <person name="Lafos M."/>
            <person name="Crook M."/>
            <person name="Gross E."/>
            <person name="Simon M.F."/>
            <person name="Bueno dos Reis Junior F."/>
            <person name="Poole P.S."/>
            <person name="Venter S.N."/>
            <person name="James E.K."/>
        </authorList>
    </citation>
    <scope>NUCLEOTIDE SEQUENCE [LARGE SCALE GENOMIC DNA]</scope>
    <source>
        <strain evidence="3 4">GP25-8</strain>
    </source>
</reference>
<organism evidence="3 4">
    <name type="scientific">Trinickia soli</name>
    <dbReference type="NCBI Taxonomy" id="380675"/>
    <lineage>
        <taxon>Bacteria</taxon>
        <taxon>Pseudomonadati</taxon>
        <taxon>Pseudomonadota</taxon>
        <taxon>Betaproteobacteria</taxon>
        <taxon>Burkholderiales</taxon>
        <taxon>Burkholderiaceae</taxon>
        <taxon>Trinickia</taxon>
    </lineage>
</organism>
<feature type="transmembrane region" description="Helical" evidence="2">
    <location>
        <begin position="241"/>
        <end position="261"/>
    </location>
</feature>
<name>A0A2N7WCQ0_9BURK</name>
<proteinExistence type="predicted"/>